<organism evidence="2">
    <name type="scientific">Aegilops tauschii</name>
    <name type="common">Tausch's goatgrass</name>
    <name type="synonym">Aegilops squarrosa</name>
    <dbReference type="NCBI Taxonomy" id="37682"/>
    <lineage>
        <taxon>Eukaryota</taxon>
        <taxon>Viridiplantae</taxon>
        <taxon>Streptophyta</taxon>
        <taxon>Embryophyta</taxon>
        <taxon>Tracheophyta</taxon>
        <taxon>Spermatophyta</taxon>
        <taxon>Magnoliopsida</taxon>
        <taxon>Liliopsida</taxon>
        <taxon>Poales</taxon>
        <taxon>Poaceae</taxon>
        <taxon>BOP clade</taxon>
        <taxon>Pooideae</taxon>
        <taxon>Triticodae</taxon>
        <taxon>Triticeae</taxon>
        <taxon>Triticinae</taxon>
        <taxon>Aegilops</taxon>
    </lineage>
</organism>
<dbReference type="AlphaFoldDB" id="N1R459"/>
<name>N1R459_AEGTA</name>
<dbReference type="PANTHER" id="PTHR34709:SF21">
    <property type="entry name" value="FBD DOMAIN-CONTAINING PROTEIN"/>
    <property type="match status" value="1"/>
</dbReference>
<feature type="domain" description="F-box/LRR-repeat protein 15/At3g58940/PEG3-like LRR" evidence="1">
    <location>
        <begin position="128"/>
        <end position="226"/>
    </location>
</feature>
<dbReference type="InterPro" id="IPR055312">
    <property type="entry name" value="FBL15-like"/>
</dbReference>
<reference evidence="2" key="1">
    <citation type="submission" date="2015-06" db="UniProtKB">
        <authorList>
            <consortium name="EnsemblPlants"/>
        </authorList>
    </citation>
    <scope>IDENTIFICATION</scope>
</reference>
<proteinExistence type="predicted"/>
<accession>N1R459</accession>
<dbReference type="PANTHER" id="PTHR34709">
    <property type="entry name" value="OS10G0396666 PROTEIN"/>
    <property type="match status" value="1"/>
</dbReference>
<dbReference type="InterPro" id="IPR055411">
    <property type="entry name" value="LRR_FXL15/At3g58940/PEG3-like"/>
</dbReference>
<evidence type="ECO:0000259" key="1">
    <source>
        <dbReference type="Pfam" id="PF24758"/>
    </source>
</evidence>
<dbReference type="Gene3D" id="3.80.10.10">
    <property type="entry name" value="Ribonuclease Inhibitor"/>
    <property type="match status" value="1"/>
</dbReference>
<sequence length="271" mass="30448">MPCFRRATSIELDTRHLRLKPPRAGELPLLDRLSLSGNIADLGTMLSRCPRLRVLRVTFREVDPDSLQAALASLETARGLGLVVSLLRINTITTISNTYNVGMISPQELVVTQGYHNFYDVELPCFRRTTAIEMCLCSVFTLPIAGEFAALERLSLGGCTMADLATLLTRCPRLRVLKATTDNHNAHDITVYSTSLQELFLDAKRHTECRSIDIVTPLLKKLVLEVEADTDLNLSISAPMVEEILLERTYTQLPLVFDFDTWLLDRLRLMT</sequence>
<protein>
    <recommendedName>
        <fullName evidence="1">F-box/LRR-repeat protein 15/At3g58940/PEG3-like LRR domain-containing protein</fullName>
    </recommendedName>
</protein>
<dbReference type="Pfam" id="PF24758">
    <property type="entry name" value="LRR_At5g56370"/>
    <property type="match status" value="1"/>
</dbReference>
<evidence type="ECO:0000313" key="2">
    <source>
        <dbReference type="EnsemblPlants" id="EMT19365"/>
    </source>
</evidence>
<dbReference type="EnsemblPlants" id="EMT19365">
    <property type="protein sequence ID" value="EMT19365"/>
    <property type="gene ID" value="F775_13874"/>
</dbReference>
<dbReference type="SUPFAM" id="SSF52058">
    <property type="entry name" value="L domain-like"/>
    <property type="match status" value="1"/>
</dbReference>
<dbReference type="InterPro" id="IPR032675">
    <property type="entry name" value="LRR_dom_sf"/>
</dbReference>